<reference evidence="1" key="1">
    <citation type="journal article" date="2018" name="Genome Biol.">
        <title>SKESA: strategic k-mer extension for scrupulous assemblies.</title>
        <authorList>
            <person name="Souvorov A."/>
            <person name="Agarwala R."/>
            <person name="Lipman D.J."/>
        </authorList>
    </citation>
    <scope>NUCLEOTIDE SEQUENCE</scope>
    <source>
        <strain evidence="1">C25</strain>
    </source>
</reference>
<name>A0AAN5NCF2_CLOPF</name>
<dbReference type="RefSeq" id="WP_078209896.1">
    <property type="nucleotide sequence ID" value="NZ_CP019576.1"/>
</dbReference>
<gene>
    <name evidence="1" type="ORF">I9063_003239</name>
</gene>
<protein>
    <submittedName>
        <fullName evidence="1">Uncharacterized protein</fullName>
    </submittedName>
</protein>
<dbReference type="Proteomes" id="UP000855421">
    <property type="component" value="Unassembled WGS sequence"/>
</dbReference>
<organism evidence="1 2">
    <name type="scientific">Clostridium perfringens</name>
    <dbReference type="NCBI Taxonomy" id="1502"/>
    <lineage>
        <taxon>Bacteria</taxon>
        <taxon>Bacillati</taxon>
        <taxon>Bacillota</taxon>
        <taxon>Clostridia</taxon>
        <taxon>Eubacteriales</taxon>
        <taxon>Clostridiaceae</taxon>
        <taxon>Clostridium</taxon>
    </lineage>
</organism>
<dbReference type="AlphaFoldDB" id="A0AAN5NCF2"/>
<reference evidence="1" key="2">
    <citation type="submission" date="2020-07" db="EMBL/GenBank/DDBJ databases">
        <authorList>
            <consortium name="NCBI Pathogen Detection Project"/>
        </authorList>
    </citation>
    <scope>NUCLEOTIDE SEQUENCE</scope>
    <source>
        <strain evidence="1">C25</strain>
    </source>
</reference>
<accession>A0AAN5NCF2</accession>
<sequence length="105" mass="12491">MIIALMGLIILILLAMLSKEKSKNNFVEENQVGFILEHFKRENSLKPGPIILSEEDEKYLKEEMLYAYKYKNVRTVNKLEKYYKELEAKLFKDKLDRIFNEVKEG</sequence>
<comment type="caution">
    <text evidence="1">The sequence shown here is derived from an EMBL/GenBank/DDBJ whole genome shotgun (WGS) entry which is preliminary data.</text>
</comment>
<dbReference type="EMBL" id="DACTBT010000046">
    <property type="protein sequence ID" value="HAT4299815.1"/>
    <property type="molecule type" value="Genomic_DNA"/>
</dbReference>
<evidence type="ECO:0000313" key="2">
    <source>
        <dbReference type="Proteomes" id="UP000855421"/>
    </source>
</evidence>
<evidence type="ECO:0000313" key="1">
    <source>
        <dbReference type="EMBL" id="HAT4299815.1"/>
    </source>
</evidence>
<proteinExistence type="predicted"/>